<organism evidence="2 3">
    <name type="scientific">Candidatus Sysuiplasma superficiale</name>
    <dbReference type="NCBI Taxonomy" id="2823368"/>
    <lineage>
        <taxon>Archaea</taxon>
        <taxon>Methanobacteriati</taxon>
        <taxon>Thermoplasmatota</taxon>
        <taxon>Thermoplasmata</taxon>
        <taxon>Candidatus Sysuiplasmatales</taxon>
        <taxon>Candidatus Sysuiplasmataceae</taxon>
        <taxon>Candidatus Sysuiplasma</taxon>
    </lineage>
</organism>
<dbReference type="Proteomes" id="UP000716004">
    <property type="component" value="Unassembled WGS sequence"/>
</dbReference>
<dbReference type="Proteomes" id="UP000750197">
    <property type="component" value="Unassembled WGS sequence"/>
</dbReference>
<dbReference type="EMBL" id="JAHEAC010000041">
    <property type="protein sequence ID" value="MBX8644153.1"/>
    <property type="molecule type" value="Genomic_DNA"/>
</dbReference>
<evidence type="ECO:0000313" key="2">
    <source>
        <dbReference type="EMBL" id="MBX8644153.1"/>
    </source>
</evidence>
<accession>A0A8J8CHQ0</accession>
<reference evidence="2" key="1">
    <citation type="submission" date="2021-05" db="EMBL/GenBank/DDBJ databases">
        <title>Genomic insights into ecological role and evolution of a novel Thermoplasmata order Candidatus Sysuiplasmatales.</title>
        <authorList>
            <person name="Yuan Y."/>
        </authorList>
    </citation>
    <scope>NUCLEOTIDE SEQUENCE</scope>
    <source>
        <strain evidence="2">TUT19-bin139</strain>
        <strain evidence="1">YP2-bin.285</strain>
    </source>
</reference>
<comment type="caution">
    <text evidence="2">The sequence shown here is derived from an EMBL/GenBank/DDBJ whole genome shotgun (WGS) entry which is preliminary data.</text>
</comment>
<evidence type="ECO:0000313" key="3">
    <source>
        <dbReference type="Proteomes" id="UP000750197"/>
    </source>
</evidence>
<protein>
    <submittedName>
        <fullName evidence="2">Uncharacterized protein</fullName>
    </submittedName>
</protein>
<name>A0A8J8CHQ0_9ARCH</name>
<sequence>MNPVAERCPRCGKSTKVEKGEILAYCSSCKSLHEIGEKSVVDVEIAKFSSVKEGRRVYIPFWRFFSTFDLPSSDETVHKNLREFIKEGNGGRMFVYVPAAELGQGEALTIGARMTAYNPVYSTTFSFNDVEHLKCCRTSSDARSEVEYYFLAAETSEGRREDLLNGFRVEPSHEKMVFLPFYRSDSELIPAV</sequence>
<dbReference type="AlphaFoldDB" id="A0A8J8CHQ0"/>
<proteinExistence type="predicted"/>
<gene>
    <name evidence="1" type="ORF">J9259_01355</name>
    <name evidence="2" type="ORF">KIY12_05450</name>
</gene>
<evidence type="ECO:0000313" key="1">
    <source>
        <dbReference type="EMBL" id="MBX8631159.1"/>
    </source>
</evidence>
<dbReference type="EMBL" id="JAGVSJ010000002">
    <property type="protein sequence ID" value="MBX8631159.1"/>
    <property type="molecule type" value="Genomic_DNA"/>
</dbReference>